<proteinExistence type="predicted"/>
<evidence type="ECO:0000313" key="2">
    <source>
        <dbReference type="Proteomes" id="UP001287356"/>
    </source>
</evidence>
<protein>
    <submittedName>
        <fullName evidence="1">Uncharacterized protein</fullName>
    </submittedName>
</protein>
<organism evidence="1 2">
    <name type="scientific">Lasiosphaeria ovina</name>
    <dbReference type="NCBI Taxonomy" id="92902"/>
    <lineage>
        <taxon>Eukaryota</taxon>
        <taxon>Fungi</taxon>
        <taxon>Dikarya</taxon>
        <taxon>Ascomycota</taxon>
        <taxon>Pezizomycotina</taxon>
        <taxon>Sordariomycetes</taxon>
        <taxon>Sordariomycetidae</taxon>
        <taxon>Sordariales</taxon>
        <taxon>Lasiosphaeriaceae</taxon>
        <taxon>Lasiosphaeria</taxon>
    </lineage>
</organism>
<gene>
    <name evidence="1" type="ORF">B0T24DRAFT_600284</name>
</gene>
<comment type="caution">
    <text evidence="1">The sequence shown here is derived from an EMBL/GenBank/DDBJ whole genome shotgun (WGS) entry which is preliminary data.</text>
</comment>
<accession>A0AAE0JRJ9</accession>
<keyword evidence="2" id="KW-1185">Reference proteome</keyword>
<evidence type="ECO:0000313" key="1">
    <source>
        <dbReference type="EMBL" id="KAK3358314.1"/>
    </source>
</evidence>
<name>A0AAE0JRJ9_9PEZI</name>
<dbReference type="Proteomes" id="UP001287356">
    <property type="component" value="Unassembled WGS sequence"/>
</dbReference>
<dbReference type="EMBL" id="JAULSN010000019">
    <property type="protein sequence ID" value="KAK3358314.1"/>
    <property type="molecule type" value="Genomic_DNA"/>
</dbReference>
<reference evidence="1" key="1">
    <citation type="journal article" date="2023" name="Mol. Phylogenet. Evol.">
        <title>Genome-scale phylogeny and comparative genomics of the fungal order Sordariales.</title>
        <authorList>
            <person name="Hensen N."/>
            <person name="Bonometti L."/>
            <person name="Westerberg I."/>
            <person name="Brannstrom I.O."/>
            <person name="Guillou S."/>
            <person name="Cros-Aarteil S."/>
            <person name="Calhoun S."/>
            <person name="Haridas S."/>
            <person name="Kuo A."/>
            <person name="Mondo S."/>
            <person name="Pangilinan J."/>
            <person name="Riley R."/>
            <person name="LaButti K."/>
            <person name="Andreopoulos B."/>
            <person name="Lipzen A."/>
            <person name="Chen C."/>
            <person name="Yan M."/>
            <person name="Daum C."/>
            <person name="Ng V."/>
            <person name="Clum A."/>
            <person name="Steindorff A."/>
            <person name="Ohm R.A."/>
            <person name="Martin F."/>
            <person name="Silar P."/>
            <person name="Natvig D.O."/>
            <person name="Lalanne C."/>
            <person name="Gautier V."/>
            <person name="Ament-Velasquez S.L."/>
            <person name="Kruys A."/>
            <person name="Hutchinson M.I."/>
            <person name="Powell A.J."/>
            <person name="Barry K."/>
            <person name="Miller A.N."/>
            <person name="Grigoriev I.V."/>
            <person name="Debuchy R."/>
            <person name="Gladieux P."/>
            <person name="Hiltunen Thoren M."/>
            <person name="Johannesson H."/>
        </authorList>
    </citation>
    <scope>NUCLEOTIDE SEQUENCE</scope>
    <source>
        <strain evidence="1">CBS 958.72</strain>
    </source>
</reference>
<dbReference type="AlphaFoldDB" id="A0AAE0JRJ9"/>
<sequence length="338" mass="37588">MSLKVYRDEILEPQSLGVEKAWLLPKEWFWPLVELDVRGPWKGAEDTPEGHGYRPGGYIFHGVAPGVLEAKLAAAIEERIFSKASWVVGDGLDTHTRSTYPYLAIVRHLLVLRQAVRLGDYGVIREMVRNLPLLFYGGCKATDYGARDALFRVAWRDFCTQTLLTGTIPTVFYALVLKFAALQPAVVAGSNLLTWRSTSRNNRNSTHNAFVTFIRLAVLGPYTAAIRKTLENQFGAGNRGTHTVPSTSVDQIEYACTIHRDSRTRAQRGVPDDVFDAPDLWADGVSALLRDKLRVFNAKEIRPRGVVDQVGVRDILYGEEDFVSGRGSGVSRGGPVWI</sequence>
<reference evidence="1" key="2">
    <citation type="submission" date="2023-06" db="EMBL/GenBank/DDBJ databases">
        <authorList>
            <consortium name="Lawrence Berkeley National Laboratory"/>
            <person name="Haridas S."/>
            <person name="Hensen N."/>
            <person name="Bonometti L."/>
            <person name="Westerberg I."/>
            <person name="Brannstrom I.O."/>
            <person name="Guillou S."/>
            <person name="Cros-Aarteil S."/>
            <person name="Calhoun S."/>
            <person name="Kuo A."/>
            <person name="Mondo S."/>
            <person name="Pangilinan J."/>
            <person name="Riley R."/>
            <person name="Labutti K."/>
            <person name="Andreopoulos B."/>
            <person name="Lipzen A."/>
            <person name="Chen C."/>
            <person name="Yanf M."/>
            <person name="Daum C."/>
            <person name="Ng V."/>
            <person name="Clum A."/>
            <person name="Steindorff A."/>
            <person name="Ohm R."/>
            <person name="Martin F."/>
            <person name="Silar P."/>
            <person name="Natvig D."/>
            <person name="Lalanne C."/>
            <person name="Gautier V."/>
            <person name="Ament-Velasquez S.L."/>
            <person name="Kruys A."/>
            <person name="Hutchinson M.I."/>
            <person name="Powell A.J."/>
            <person name="Barry K."/>
            <person name="Miller A.N."/>
            <person name="Grigoriev I.V."/>
            <person name="Debuchy R."/>
            <person name="Gladieux P."/>
            <person name="Thoren M.H."/>
            <person name="Johannesson H."/>
        </authorList>
    </citation>
    <scope>NUCLEOTIDE SEQUENCE</scope>
    <source>
        <strain evidence="1">CBS 958.72</strain>
    </source>
</reference>